<reference evidence="9" key="1">
    <citation type="journal article" date="2020" name="Fungal Divers.">
        <title>Resolving the Mortierellaceae phylogeny through synthesis of multi-gene phylogenetics and phylogenomics.</title>
        <authorList>
            <person name="Vandepol N."/>
            <person name="Liber J."/>
            <person name="Desiro A."/>
            <person name="Na H."/>
            <person name="Kennedy M."/>
            <person name="Barry K."/>
            <person name="Grigoriev I.V."/>
            <person name="Miller A.N."/>
            <person name="O'Donnell K."/>
            <person name="Stajich J.E."/>
            <person name="Bonito G."/>
        </authorList>
    </citation>
    <scope>NUCLEOTIDE SEQUENCE</scope>
    <source>
        <strain evidence="9">REB-010B</strain>
    </source>
</reference>
<keyword evidence="5 8" id="KW-1133">Transmembrane helix</keyword>
<accession>A0A9P6V0B1</accession>
<dbReference type="Proteomes" id="UP000738325">
    <property type="component" value="Unassembled WGS sequence"/>
</dbReference>
<dbReference type="FunFam" id="1.20.1250.20:FF:000085">
    <property type="entry name" value="MFS peptide transporter Ptr2"/>
    <property type="match status" value="1"/>
</dbReference>
<comment type="caution">
    <text evidence="9">The sequence shown here is derived from an EMBL/GenBank/DDBJ whole genome shotgun (WGS) entry which is preliminary data.</text>
</comment>
<evidence type="ECO:0000313" key="10">
    <source>
        <dbReference type="Proteomes" id="UP000738325"/>
    </source>
</evidence>
<comment type="similarity">
    <text evidence="2 7">Belongs to the major facilitator superfamily. Proton-dependent oligopeptide transporter (POT/PTR) (TC 2.A.17) family.</text>
</comment>
<comment type="subcellular location">
    <subcellularLocation>
        <location evidence="1 7">Membrane</location>
        <topology evidence="1 7">Multi-pass membrane protein</topology>
    </subcellularLocation>
</comment>
<dbReference type="PROSITE" id="PS01023">
    <property type="entry name" value="PTR2_2"/>
    <property type="match status" value="1"/>
</dbReference>
<evidence type="ECO:0000256" key="2">
    <source>
        <dbReference type="ARBA" id="ARBA00005982"/>
    </source>
</evidence>
<feature type="transmembrane region" description="Helical" evidence="8">
    <location>
        <begin position="553"/>
        <end position="575"/>
    </location>
</feature>
<evidence type="ECO:0000256" key="7">
    <source>
        <dbReference type="RuleBase" id="RU003755"/>
    </source>
</evidence>
<evidence type="ECO:0000256" key="3">
    <source>
        <dbReference type="ARBA" id="ARBA00022448"/>
    </source>
</evidence>
<evidence type="ECO:0000256" key="4">
    <source>
        <dbReference type="ARBA" id="ARBA00022692"/>
    </source>
</evidence>
<dbReference type="Pfam" id="PF00854">
    <property type="entry name" value="PTR2"/>
    <property type="match status" value="1"/>
</dbReference>
<feature type="transmembrane region" description="Helical" evidence="8">
    <location>
        <begin position="493"/>
        <end position="513"/>
    </location>
</feature>
<dbReference type="InterPro" id="IPR018456">
    <property type="entry name" value="PTR2_symporter_CS"/>
</dbReference>
<feature type="transmembrane region" description="Helical" evidence="8">
    <location>
        <begin position="442"/>
        <end position="461"/>
    </location>
</feature>
<keyword evidence="3 7" id="KW-0813">Transport</keyword>
<dbReference type="GO" id="GO:0005886">
    <property type="term" value="C:plasma membrane"/>
    <property type="evidence" value="ECO:0007669"/>
    <property type="project" value="UniProtKB-ARBA"/>
</dbReference>
<feature type="transmembrane region" description="Helical" evidence="8">
    <location>
        <begin position="259"/>
        <end position="277"/>
    </location>
</feature>
<dbReference type="Gene3D" id="1.20.1250.20">
    <property type="entry name" value="MFS general substrate transporter like domains"/>
    <property type="match status" value="1"/>
</dbReference>
<dbReference type="OrthoDB" id="8904098at2759"/>
<dbReference type="AlphaFoldDB" id="A0A9P6V0B1"/>
<dbReference type="InterPro" id="IPR000109">
    <property type="entry name" value="POT_fam"/>
</dbReference>
<keyword evidence="6 8" id="KW-0472">Membrane</keyword>
<sequence>MTPGRDRQHAHYHEDLSATEIETDNYDSSAFQDVAIGEKKMMNDSKGADKAEILADGKIVLKDEMEANGREPTAEEDSTLRRVADHIPMSAWLVVAVEFCERFTYYGLSGPFQNYIQYPYTSVRGAAHPGAIGGGQTEATALNYFFQFFCYCTPIFGAIIADQFLGKYKAILVFCIVYMLGVLILVCTSIPTAINAGAALPGLIVAMIIIGFGTGGIKSNVSPLVAEQYQGTKPTIKTLKSGEKVIVDPAVTIQSIFNWFYWAINIGSLSAIITTNVEKYYAFWLAYLIPLIMFNGAIFCMWLGRNALIKTPPRGSIILESFRVFGIALKDGRNLDSARPSVILTRNPDANMNAITWDDVFIDELRLTLKACRVFCFYPMYWVIYNQITTNLTSQAGTMILYGIPNDVINNIDPIVLIICIPIFDKIIYPAFRRMGFELKPVTRITLGFLFAAIAMAWTAGVQHLIYITGPNFDCTLCDANESPNNVSFGWQIPSYVFIAISEIFASITGLEFAFTNAPATMKSVVMSIFLFMNCIGALLGFAFLPLTKDPLLVWLYTSLCCCALVLSGVIYWLFRDYDKIMRADKLALQAKYDLRE</sequence>
<feature type="transmembrane region" description="Helical" evidence="8">
    <location>
        <begin position="283"/>
        <end position="304"/>
    </location>
</feature>
<evidence type="ECO:0000256" key="5">
    <source>
        <dbReference type="ARBA" id="ARBA00022989"/>
    </source>
</evidence>
<gene>
    <name evidence="9" type="primary">PTR2_1</name>
    <name evidence="9" type="ORF">BGZ99_001527</name>
</gene>
<feature type="transmembrane region" description="Helical" evidence="8">
    <location>
        <begin position="171"/>
        <end position="192"/>
    </location>
</feature>
<evidence type="ECO:0000313" key="9">
    <source>
        <dbReference type="EMBL" id="KAG0329525.1"/>
    </source>
</evidence>
<dbReference type="GO" id="GO:0071916">
    <property type="term" value="F:dipeptide transmembrane transporter activity"/>
    <property type="evidence" value="ECO:0007669"/>
    <property type="project" value="UniProtKB-ARBA"/>
</dbReference>
<feature type="transmembrane region" description="Helical" evidence="8">
    <location>
        <begin position="525"/>
        <end position="547"/>
    </location>
</feature>
<dbReference type="PANTHER" id="PTHR11654">
    <property type="entry name" value="OLIGOPEPTIDE TRANSPORTER-RELATED"/>
    <property type="match status" value="1"/>
</dbReference>
<name>A0A9P6V0B1_9FUNG</name>
<dbReference type="EMBL" id="JAAAIP010000014">
    <property type="protein sequence ID" value="KAG0329525.1"/>
    <property type="molecule type" value="Genomic_DNA"/>
</dbReference>
<evidence type="ECO:0000256" key="8">
    <source>
        <dbReference type="SAM" id="Phobius"/>
    </source>
</evidence>
<keyword evidence="10" id="KW-1185">Reference proteome</keyword>
<dbReference type="InterPro" id="IPR036259">
    <property type="entry name" value="MFS_trans_sf"/>
</dbReference>
<evidence type="ECO:0000256" key="1">
    <source>
        <dbReference type="ARBA" id="ARBA00004141"/>
    </source>
</evidence>
<feature type="transmembrane region" description="Helical" evidence="8">
    <location>
        <begin position="144"/>
        <end position="164"/>
    </location>
</feature>
<dbReference type="SUPFAM" id="SSF103473">
    <property type="entry name" value="MFS general substrate transporter"/>
    <property type="match status" value="1"/>
</dbReference>
<organism evidence="9 10">
    <name type="scientific">Dissophora globulifera</name>
    <dbReference type="NCBI Taxonomy" id="979702"/>
    <lineage>
        <taxon>Eukaryota</taxon>
        <taxon>Fungi</taxon>
        <taxon>Fungi incertae sedis</taxon>
        <taxon>Mucoromycota</taxon>
        <taxon>Mortierellomycotina</taxon>
        <taxon>Mortierellomycetes</taxon>
        <taxon>Mortierellales</taxon>
        <taxon>Mortierellaceae</taxon>
        <taxon>Dissophora</taxon>
    </lineage>
</organism>
<keyword evidence="4 7" id="KW-0812">Transmembrane</keyword>
<evidence type="ECO:0000256" key="6">
    <source>
        <dbReference type="ARBA" id="ARBA00023136"/>
    </source>
</evidence>
<feature type="transmembrane region" description="Helical" evidence="8">
    <location>
        <begin position="198"/>
        <end position="217"/>
    </location>
</feature>
<protein>
    <submittedName>
        <fullName evidence="9">Peptide transporter ptr2</fullName>
    </submittedName>
</protein>
<proteinExistence type="inferred from homology"/>